<name>A0A250KJ46_9BACT</name>
<sequence>MKKVTLNVPNYSPDTGVALNWEGNFTIKVSDINGSVSIEANTEGLVSLANHLLNLSQSSVPIGTHLHLDEYNSLEEGSLDLIIEKI</sequence>
<dbReference type="RefSeq" id="WP_006045139.1">
    <property type="nucleotide sequence ID" value="NZ_AP018050.1"/>
</dbReference>
<accession>A0A250KJ46</accession>
<dbReference type="Pfam" id="PF15566">
    <property type="entry name" value="Imm32"/>
    <property type="match status" value="1"/>
</dbReference>
<proteinExistence type="predicted"/>
<protein>
    <submittedName>
        <fullName evidence="1">Uncharacterized protein</fullName>
    </submittedName>
</protein>
<dbReference type="OrthoDB" id="3387727at2"/>
<dbReference type="Proteomes" id="UP000267517">
    <property type="component" value="Chromosome II"/>
</dbReference>
<reference evidence="1 2" key="1">
    <citation type="submission" date="2017-05" db="EMBL/GenBank/DDBJ databases">
        <title>whole genome sequence of Prevotella melaninogenica GAI 07411.</title>
        <authorList>
            <person name="Kondo Y."/>
            <person name="Hoshino T."/>
        </authorList>
    </citation>
    <scope>NUCLEOTIDE SEQUENCE [LARGE SCALE GENOMIC DNA]</scope>
    <source>
        <strain evidence="1 2">GAI 07411</strain>
    </source>
</reference>
<dbReference type="EMBL" id="AP018050">
    <property type="protein sequence ID" value="BBA29680.1"/>
    <property type="molecule type" value="Genomic_DNA"/>
</dbReference>
<evidence type="ECO:0000313" key="1">
    <source>
        <dbReference type="EMBL" id="BBA29680.1"/>
    </source>
</evidence>
<evidence type="ECO:0000313" key="2">
    <source>
        <dbReference type="Proteomes" id="UP000267517"/>
    </source>
</evidence>
<gene>
    <name evidence="1" type="ORF">PMEL_200195</name>
</gene>
<organism evidence="1 2">
    <name type="scientific">Prevotella melaninogenica</name>
    <dbReference type="NCBI Taxonomy" id="28132"/>
    <lineage>
        <taxon>Bacteria</taxon>
        <taxon>Pseudomonadati</taxon>
        <taxon>Bacteroidota</taxon>
        <taxon>Bacteroidia</taxon>
        <taxon>Bacteroidales</taxon>
        <taxon>Prevotellaceae</taxon>
        <taxon>Prevotella</taxon>
    </lineage>
</organism>
<dbReference type="InterPro" id="IPR029083">
    <property type="entry name" value="Imm32"/>
</dbReference>
<dbReference type="AlphaFoldDB" id="A0A250KJ46"/>